<dbReference type="AlphaFoldDB" id="K5B7G7"/>
<proteinExistence type="predicted"/>
<evidence type="ECO:0000313" key="2">
    <source>
        <dbReference type="Proteomes" id="UP000006265"/>
    </source>
</evidence>
<organism evidence="1 2">
    <name type="scientific">Mycolicibacterium hassiacum (strain DSM 44199 / CIP 105218 / JCM 12690 / 3849)</name>
    <name type="common">Mycobacterium hassiacum</name>
    <dbReference type="NCBI Taxonomy" id="1122247"/>
    <lineage>
        <taxon>Bacteria</taxon>
        <taxon>Bacillati</taxon>
        <taxon>Actinomycetota</taxon>
        <taxon>Actinomycetes</taxon>
        <taxon>Mycobacteriales</taxon>
        <taxon>Mycobacteriaceae</taxon>
        <taxon>Mycolicibacterium</taxon>
    </lineage>
</organism>
<dbReference type="Proteomes" id="UP000006265">
    <property type="component" value="Unassembled WGS sequence"/>
</dbReference>
<name>K5B7G7_MYCHD</name>
<gene>
    <name evidence="1" type="ORF">C731_4095</name>
</gene>
<keyword evidence="2" id="KW-1185">Reference proteome</keyword>
<sequence length="34" mass="3770">MIDIAELPDIEQTAGRPGVAKFIDTPERQAERCV</sequence>
<accession>K5B7G7</accession>
<reference evidence="1 2" key="1">
    <citation type="journal article" date="2012" name="J. Bacteriol.">
        <title>Genome sequence of Mycobacterium hassiacum DSM 44199, a rare source of heat-stable mycobacterial proteins.</title>
        <authorList>
            <person name="Tiago I."/>
            <person name="Maranha A."/>
            <person name="Mendes V."/>
            <person name="Alarico S."/>
            <person name="Moynihan P.J."/>
            <person name="Clarke A.J."/>
            <person name="Macedo-Ribeiro S."/>
            <person name="Pereira P.J."/>
            <person name="Empadinhas N."/>
        </authorList>
    </citation>
    <scope>NUCLEOTIDE SEQUENCE [LARGE SCALE GENOMIC DNA]</scope>
    <source>
        <strain evidence="2">DSM 44199 / CIP 105218 / JCM 12690 / 3849</strain>
    </source>
</reference>
<protein>
    <submittedName>
        <fullName evidence="1">Uncharacterized protein</fullName>
    </submittedName>
</protein>
<dbReference type="EMBL" id="AMRA01000109">
    <property type="protein sequence ID" value="EKF21918.1"/>
    <property type="molecule type" value="Genomic_DNA"/>
</dbReference>
<evidence type="ECO:0000313" key="1">
    <source>
        <dbReference type="EMBL" id="EKF21918.1"/>
    </source>
</evidence>
<feature type="non-terminal residue" evidence="1">
    <location>
        <position position="34"/>
    </location>
</feature>
<comment type="caution">
    <text evidence="1">The sequence shown here is derived from an EMBL/GenBank/DDBJ whole genome shotgun (WGS) entry which is preliminary data.</text>
</comment>